<feature type="domain" description="NodB homology" evidence="1">
    <location>
        <begin position="38"/>
        <end position="215"/>
    </location>
</feature>
<dbReference type="GO" id="GO:0016020">
    <property type="term" value="C:membrane"/>
    <property type="evidence" value="ECO:0007669"/>
    <property type="project" value="TreeGrafter"/>
</dbReference>
<dbReference type="Gene3D" id="3.20.20.370">
    <property type="entry name" value="Glycoside hydrolase/deacetylase"/>
    <property type="match status" value="1"/>
</dbReference>
<name>A0A926F3J0_9FIRM</name>
<comment type="caution">
    <text evidence="2">The sequence shown here is derived from an EMBL/GenBank/DDBJ whole genome shotgun (WGS) entry which is preliminary data.</text>
</comment>
<dbReference type="PANTHER" id="PTHR10587:SF128">
    <property type="entry name" value="POLYSACCHARIDE DEACETYLASE PDAB-RELATED"/>
    <property type="match status" value="1"/>
</dbReference>
<dbReference type="InterPro" id="IPR002509">
    <property type="entry name" value="NODB_dom"/>
</dbReference>
<evidence type="ECO:0000259" key="1">
    <source>
        <dbReference type="PROSITE" id="PS51677"/>
    </source>
</evidence>
<proteinExistence type="predicted"/>
<evidence type="ECO:0000313" key="2">
    <source>
        <dbReference type="EMBL" id="MBC8591295.1"/>
    </source>
</evidence>
<dbReference type="PROSITE" id="PS51677">
    <property type="entry name" value="NODB"/>
    <property type="match status" value="1"/>
</dbReference>
<dbReference type="Proteomes" id="UP000601522">
    <property type="component" value="Unassembled WGS sequence"/>
</dbReference>
<dbReference type="CDD" id="cd10917">
    <property type="entry name" value="CE4_NodB_like_6s_7s"/>
    <property type="match status" value="1"/>
</dbReference>
<dbReference type="Pfam" id="PF01522">
    <property type="entry name" value="Polysacc_deac_1"/>
    <property type="match status" value="1"/>
</dbReference>
<dbReference type="InterPro" id="IPR050248">
    <property type="entry name" value="Polysacc_deacetylase_ArnD"/>
</dbReference>
<dbReference type="EMBL" id="JACRTK010000004">
    <property type="protein sequence ID" value="MBC8591295.1"/>
    <property type="molecule type" value="Genomic_DNA"/>
</dbReference>
<dbReference type="AlphaFoldDB" id="A0A926F3J0"/>
<dbReference type="PANTHER" id="PTHR10587">
    <property type="entry name" value="GLYCOSYL TRANSFERASE-RELATED"/>
    <property type="match status" value="1"/>
</dbReference>
<gene>
    <name evidence="2" type="ORF">H8689_09260</name>
</gene>
<protein>
    <submittedName>
        <fullName evidence="2">Polysaccharide deacetylase family protein</fullName>
    </submittedName>
</protein>
<dbReference type="SUPFAM" id="SSF88713">
    <property type="entry name" value="Glycoside hydrolase/deacetylase"/>
    <property type="match status" value="1"/>
</dbReference>
<evidence type="ECO:0000313" key="3">
    <source>
        <dbReference type="Proteomes" id="UP000601522"/>
    </source>
</evidence>
<dbReference type="GO" id="GO:0016810">
    <property type="term" value="F:hydrolase activity, acting on carbon-nitrogen (but not peptide) bonds"/>
    <property type="evidence" value="ECO:0007669"/>
    <property type="project" value="InterPro"/>
</dbReference>
<organism evidence="2 3">
    <name type="scientific">Wansuia hejianensis</name>
    <dbReference type="NCBI Taxonomy" id="2763667"/>
    <lineage>
        <taxon>Bacteria</taxon>
        <taxon>Bacillati</taxon>
        <taxon>Bacillota</taxon>
        <taxon>Clostridia</taxon>
        <taxon>Lachnospirales</taxon>
        <taxon>Lachnospiraceae</taxon>
        <taxon>Wansuia</taxon>
    </lineage>
</organism>
<keyword evidence="3" id="KW-1185">Reference proteome</keyword>
<dbReference type="GO" id="GO:0005975">
    <property type="term" value="P:carbohydrate metabolic process"/>
    <property type="evidence" value="ECO:0007669"/>
    <property type="project" value="InterPro"/>
</dbReference>
<accession>A0A926F3J0</accession>
<sequence>MTMVLSLMTISISKNYSVINAFSPTKELPIYSVERNDNKIAISFDAAYGDEYTLDILDTLDKYNVKSTFFLVKFWVEKFPHRVEEIHKRGHEIGNHSATHPNMSTLSRENMAKELNDTGDLIYEITKEKPILFRPPYGDYNDTVIEVARENGYHTIQWDIDSLDWKELGVQPVVDRVVRNVSSGSIVLFHNNAKYISEYLPLVIEKLQEEGYEIVPVSELIHYEDYKIDNNGRQIPNK</sequence>
<dbReference type="InterPro" id="IPR011330">
    <property type="entry name" value="Glyco_hydro/deAcase_b/a-brl"/>
</dbReference>
<reference evidence="2 3" key="1">
    <citation type="submission" date="2020-08" db="EMBL/GenBank/DDBJ databases">
        <title>Genome public.</title>
        <authorList>
            <person name="Liu C."/>
            <person name="Sun Q."/>
        </authorList>
    </citation>
    <scope>NUCLEOTIDE SEQUENCE [LARGE SCALE GENOMIC DNA]</scope>
    <source>
        <strain evidence="2 3">NSJ-26</strain>
    </source>
</reference>